<gene>
    <name evidence="4" type="ORF">EV699_10351</name>
</gene>
<dbReference type="Pfam" id="PF00795">
    <property type="entry name" value="CN_hydrolase"/>
    <property type="match status" value="1"/>
</dbReference>
<proteinExistence type="inferred from homology"/>
<organism evidence="4 5">
    <name type="scientific">Plasticicumulans lactativorans</name>
    <dbReference type="NCBI Taxonomy" id="1133106"/>
    <lineage>
        <taxon>Bacteria</taxon>
        <taxon>Pseudomonadati</taxon>
        <taxon>Pseudomonadota</taxon>
        <taxon>Gammaproteobacteria</taxon>
        <taxon>Candidatus Competibacteraceae</taxon>
        <taxon>Plasticicumulans</taxon>
    </lineage>
</organism>
<dbReference type="SUPFAM" id="SSF56317">
    <property type="entry name" value="Carbon-nitrogen hydrolase"/>
    <property type="match status" value="1"/>
</dbReference>
<dbReference type="InterPro" id="IPR036526">
    <property type="entry name" value="C-N_Hydrolase_sf"/>
</dbReference>
<name>A0A4R2LEB9_9GAMM</name>
<dbReference type="PANTHER" id="PTHR23088:SF27">
    <property type="entry name" value="DEAMINATED GLUTATHIONE AMIDASE"/>
    <property type="match status" value="1"/>
</dbReference>
<evidence type="ECO:0000313" key="4">
    <source>
        <dbReference type="EMBL" id="TCO83006.1"/>
    </source>
</evidence>
<dbReference type="InterPro" id="IPR003010">
    <property type="entry name" value="C-N_Hydrolase"/>
</dbReference>
<evidence type="ECO:0000259" key="3">
    <source>
        <dbReference type="PROSITE" id="PS50263"/>
    </source>
</evidence>
<comment type="similarity">
    <text evidence="1">Belongs to the carbon-nitrogen hydrolase superfamily. NIT1/NIT2 family.</text>
</comment>
<dbReference type="Gene3D" id="3.60.110.10">
    <property type="entry name" value="Carbon-nitrogen hydrolase"/>
    <property type="match status" value="1"/>
</dbReference>
<dbReference type="AlphaFoldDB" id="A0A4R2LEB9"/>
<feature type="domain" description="CN hydrolase" evidence="3">
    <location>
        <begin position="2"/>
        <end position="251"/>
    </location>
</feature>
<dbReference type="RefSeq" id="WP_132538649.1">
    <property type="nucleotide sequence ID" value="NZ_SLWY01000003.1"/>
</dbReference>
<accession>A0A4R2LEB9</accession>
<sequence>MPIVAAIQMCSVPEVAANCAAAERLIAAAAAAGAELVALPENWFQMGHADTDKLALAEAEGHGPLQDFLAAQARRHGVWVLGGTLPLHGEEPGRVCAASLLFDARGHIGARYDKVHLFDVDVDDATGAYRESATVEPGERIVVADTPCGRLGFSVCYDLRFPELFRAMSAAGAELFVVPAAFTAVTGRAHWEVLLRARAIENLAWVIAPAQSGHHPNGRDTWGDSLIVDPWGEVLARRAAGEGVVLAAIDRERRRTLVRRFPCLDHRRL</sequence>
<dbReference type="PROSITE" id="PS01227">
    <property type="entry name" value="UPF0012"/>
    <property type="match status" value="1"/>
</dbReference>
<dbReference type="GO" id="GO:0016811">
    <property type="term" value="F:hydrolase activity, acting on carbon-nitrogen (but not peptide) bonds, in linear amides"/>
    <property type="evidence" value="ECO:0007669"/>
    <property type="project" value="InterPro"/>
</dbReference>
<evidence type="ECO:0000313" key="5">
    <source>
        <dbReference type="Proteomes" id="UP000295765"/>
    </source>
</evidence>
<dbReference type="EMBL" id="SLWY01000003">
    <property type="protein sequence ID" value="TCO83006.1"/>
    <property type="molecule type" value="Genomic_DNA"/>
</dbReference>
<protein>
    <submittedName>
        <fullName evidence="4">Nitrilase</fullName>
    </submittedName>
</protein>
<dbReference type="PANTHER" id="PTHR23088">
    <property type="entry name" value="NITRILASE-RELATED"/>
    <property type="match status" value="1"/>
</dbReference>
<dbReference type="OrthoDB" id="9811121at2"/>
<keyword evidence="5" id="KW-1185">Reference proteome</keyword>
<dbReference type="InterPro" id="IPR001110">
    <property type="entry name" value="UPF0012_CS"/>
</dbReference>
<evidence type="ECO:0000256" key="2">
    <source>
        <dbReference type="ARBA" id="ARBA00022801"/>
    </source>
</evidence>
<reference evidence="4 5" key="1">
    <citation type="submission" date="2019-03" db="EMBL/GenBank/DDBJ databases">
        <title>Genomic Encyclopedia of Type Strains, Phase IV (KMG-IV): sequencing the most valuable type-strain genomes for metagenomic binning, comparative biology and taxonomic classification.</title>
        <authorList>
            <person name="Goeker M."/>
        </authorList>
    </citation>
    <scope>NUCLEOTIDE SEQUENCE [LARGE SCALE GENOMIC DNA]</scope>
    <source>
        <strain evidence="4 5">DSM 25287</strain>
    </source>
</reference>
<dbReference type="Proteomes" id="UP000295765">
    <property type="component" value="Unassembled WGS sequence"/>
</dbReference>
<dbReference type="InterPro" id="IPR045254">
    <property type="entry name" value="Nit1/2_C-N_Hydrolase"/>
</dbReference>
<dbReference type="PROSITE" id="PS50263">
    <property type="entry name" value="CN_HYDROLASE"/>
    <property type="match status" value="1"/>
</dbReference>
<keyword evidence="2" id="KW-0378">Hydrolase</keyword>
<evidence type="ECO:0000256" key="1">
    <source>
        <dbReference type="ARBA" id="ARBA00010613"/>
    </source>
</evidence>
<dbReference type="CDD" id="cd07572">
    <property type="entry name" value="nit"/>
    <property type="match status" value="1"/>
</dbReference>
<comment type="caution">
    <text evidence="4">The sequence shown here is derived from an EMBL/GenBank/DDBJ whole genome shotgun (WGS) entry which is preliminary data.</text>
</comment>